<protein>
    <submittedName>
        <fullName evidence="1">Uncharacterized protein</fullName>
    </submittedName>
</protein>
<reference evidence="1" key="1">
    <citation type="journal article" date="2015" name="Nature">
        <title>Complex archaea that bridge the gap between prokaryotes and eukaryotes.</title>
        <authorList>
            <person name="Spang A."/>
            <person name="Saw J.H."/>
            <person name="Jorgensen S.L."/>
            <person name="Zaremba-Niedzwiedzka K."/>
            <person name="Martijn J."/>
            <person name="Lind A.E."/>
            <person name="van Eijk R."/>
            <person name="Schleper C."/>
            <person name="Guy L."/>
            <person name="Ettema T.J."/>
        </authorList>
    </citation>
    <scope>NUCLEOTIDE SEQUENCE</scope>
</reference>
<evidence type="ECO:0000313" key="1">
    <source>
        <dbReference type="EMBL" id="KKK97486.1"/>
    </source>
</evidence>
<comment type="caution">
    <text evidence="1">The sequence shown here is derived from an EMBL/GenBank/DDBJ whole genome shotgun (WGS) entry which is preliminary data.</text>
</comment>
<feature type="non-terminal residue" evidence="1">
    <location>
        <position position="1"/>
    </location>
</feature>
<proteinExistence type="predicted"/>
<gene>
    <name evidence="1" type="ORF">LCGC14_2652290</name>
</gene>
<organism evidence="1">
    <name type="scientific">marine sediment metagenome</name>
    <dbReference type="NCBI Taxonomy" id="412755"/>
    <lineage>
        <taxon>unclassified sequences</taxon>
        <taxon>metagenomes</taxon>
        <taxon>ecological metagenomes</taxon>
    </lineage>
</organism>
<sequence length="90" mass="9964">IKEIKLPDWMTPGSPTPFEKGLRGMAEAFEKELNPQLGKFALQLQASGGVGANDNRDFSTSQTTRVDQMVINNGRDEQGVMQVLRNLSRT</sequence>
<accession>A0A0F9CLI2</accession>
<dbReference type="AlphaFoldDB" id="A0A0F9CLI2"/>
<name>A0A0F9CLI2_9ZZZZ</name>
<dbReference type="EMBL" id="LAZR01046031">
    <property type="protein sequence ID" value="KKK97486.1"/>
    <property type="molecule type" value="Genomic_DNA"/>
</dbReference>